<gene>
    <name evidence="1" type="ORF">BBK82_07080</name>
</gene>
<dbReference type="Proteomes" id="UP000093053">
    <property type="component" value="Chromosome"/>
</dbReference>
<protein>
    <submittedName>
        <fullName evidence="1">Uncharacterized protein</fullName>
    </submittedName>
</protein>
<name>A0A1B2HDW3_9PSEU</name>
<organism evidence="1 2">
    <name type="scientific">Lentzea guizhouensis</name>
    <dbReference type="NCBI Taxonomy" id="1586287"/>
    <lineage>
        <taxon>Bacteria</taxon>
        <taxon>Bacillati</taxon>
        <taxon>Actinomycetota</taxon>
        <taxon>Actinomycetes</taxon>
        <taxon>Pseudonocardiales</taxon>
        <taxon>Pseudonocardiaceae</taxon>
        <taxon>Lentzea</taxon>
    </lineage>
</organism>
<dbReference type="EMBL" id="CP016793">
    <property type="protein sequence ID" value="ANZ35882.1"/>
    <property type="molecule type" value="Genomic_DNA"/>
</dbReference>
<evidence type="ECO:0000313" key="2">
    <source>
        <dbReference type="Proteomes" id="UP000093053"/>
    </source>
</evidence>
<dbReference type="STRING" id="1586287.BBK82_07080"/>
<accession>A0A1B2HDW3</accession>
<reference evidence="1 2" key="1">
    <citation type="submission" date="2016-07" db="EMBL/GenBank/DDBJ databases">
        <title>Complete genome sequence of the Lentzea guizhouensis DHS C013.</title>
        <authorList>
            <person name="Cao C."/>
        </authorList>
    </citation>
    <scope>NUCLEOTIDE SEQUENCE [LARGE SCALE GENOMIC DNA]</scope>
    <source>
        <strain evidence="1 2">DHS C013</strain>
    </source>
</reference>
<sequence>MSGLAAMVLATTRQQGRHEMSMLTTRQPITATLTTAGARVRISATDRADTVVHVEPSTARTGPFDPPSEIIRLREARPVSPMAGRVQSQAWKCWMRSRVETGWTRSASVTARRAVSR</sequence>
<keyword evidence="2" id="KW-1185">Reference proteome</keyword>
<dbReference type="AlphaFoldDB" id="A0A1B2HDW3"/>
<proteinExistence type="predicted"/>
<evidence type="ECO:0000313" key="1">
    <source>
        <dbReference type="EMBL" id="ANZ35882.1"/>
    </source>
</evidence>
<dbReference type="KEGG" id="led:BBK82_07080"/>